<dbReference type="AlphaFoldDB" id="A0ABD3S3Q3"/>
<evidence type="ECO:0008006" key="8">
    <source>
        <dbReference type="Google" id="ProtNLM"/>
    </source>
</evidence>
<dbReference type="CDD" id="cd22933">
    <property type="entry name" value="HFD_HFI1"/>
    <property type="match status" value="1"/>
</dbReference>
<keyword evidence="7" id="KW-1185">Reference proteome</keyword>
<proteinExistence type="predicted"/>
<dbReference type="GO" id="GO:0000124">
    <property type="term" value="C:SAGA complex"/>
    <property type="evidence" value="ECO:0007669"/>
    <property type="project" value="UniProtKB-ARBA"/>
</dbReference>
<dbReference type="GO" id="GO:0005634">
    <property type="term" value="C:nucleus"/>
    <property type="evidence" value="ECO:0007669"/>
    <property type="project" value="UniProtKB-SubCell"/>
</dbReference>
<dbReference type="PANTHER" id="PTHR21277:SF5">
    <property type="entry name" value="TRANSCRIPTIONAL ADAPTER 1"/>
    <property type="match status" value="1"/>
</dbReference>
<evidence type="ECO:0000256" key="2">
    <source>
        <dbReference type="ARBA" id="ARBA00023015"/>
    </source>
</evidence>
<feature type="region of interest" description="Disordered" evidence="5">
    <location>
        <begin position="101"/>
        <end position="164"/>
    </location>
</feature>
<dbReference type="Proteomes" id="UP001634393">
    <property type="component" value="Unassembled WGS sequence"/>
</dbReference>
<dbReference type="PANTHER" id="PTHR21277">
    <property type="entry name" value="TRANSCRIPTIONAL ADAPTER 1"/>
    <property type="match status" value="1"/>
</dbReference>
<dbReference type="Pfam" id="PF12767">
    <property type="entry name" value="SAGA-Tad1"/>
    <property type="match status" value="1"/>
</dbReference>
<reference evidence="6 7" key="1">
    <citation type="submission" date="2024-12" db="EMBL/GenBank/DDBJ databases">
        <title>The unique morphological basis and parallel evolutionary history of personate flowers in Penstemon.</title>
        <authorList>
            <person name="Depatie T.H."/>
            <person name="Wessinger C.A."/>
        </authorList>
    </citation>
    <scope>NUCLEOTIDE SEQUENCE [LARGE SCALE GENOMIC DNA]</scope>
    <source>
        <strain evidence="6">WTNN_2</strain>
        <tissue evidence="6">Leaf</tissue>
    </source>
</reference>
<keyword evidence="2" id="KW-0805">Transcription regulation</keyword>
<evidence type="ECO:0000313" key="6">
    <source>
        <dbReference type="EMBL" id="KAL3819105.1"/>
    </source>
</evidence>
<accession>A0ABD3S3Q3</accession>
<gene>
    <name evidence="6" type="ORF">ACJIZ3_005010</name>
</gene>
<feature type="compositionally biased region" description="Basic and acidic residues" evidence="5">
    <location>
        <begin position="139"/>
        <end position="148"/>
    </location>
</feature>
<evidence type="ECO:0000256" key="3">
    <source>
        <dbReference type="ARBA" id="ARBA00023163"/>
    </source>
</evidence>
<dbReference type="InterPro" id="IPR024738">
    <property type="entry name" value="Hfi1/Tada1"/>
</dbReference>
<evidence type="ECO:0000256" key="4">
    <source>
        <dbReference type="ARBA" id="ARBA00023242"/>
    </source>
</evidence>
<protein>
    <recommendedName>
        <fullName evidence="8">Transcriptional coactivator Hfi1/Transcriptional adapter 1</fullName>
    </recommendedName>
</protein>
<feature type="compositionally biased region" description="Polar residues" evidence="5">
    <location>
        <begin position="107"/>
        <end position="119"/>
    </location>
</feature>
<comment type="caution">
    <text evidence="6">The sequence shown here is derived from an EMBL/GenBank/DDBJ whole genome shotgun (WGS) entry which is preliminary data.</text>
</comment>
<comment type="subcellular location">
    <subcellularLocation>
        <location evidence="1">Nucleus</location>
    </subcellularLocation>
</comment>
<keyword evidence="3" id="KW-0804">Transcription</keyword>
<evidence type="ECO:0000313" key="7">
    <source>
        <dbReference type="Proteomes" id="UP001634393"/>
    </source>
</evidence>
<organism evidence="6 7">
    <name type="scientific">Penstemon smallii</name>
    <dbReference type="NCBI Taxonomy" id="265156"/>
    <lineage>
        <taxon>Eukaryota</taxon>
        <taxon>Viridiplantae</taxon>
        <taxon>Streptophyta</taxon>
        <taxon>Embryophyta</taxon>
        <taxon>Tracheophyta</taxon>
        <taxon>Spermatophyta</taxon>
        <taxon>Magnoliopsida</taxon>
        <taxon>eudicotyledons</taxon>
        <taxon>Gunneridae</taxon>
        <taxon>Pentapetalae</taxon>
        <taxon>asterids</taxon>
        <taxon>lamiids</taxon>
        <taxon>Lamiales</taxon>
        <taxon>Plantaginaceae</taxon>
        <taxon>Cheloneae</taxon>
        <taxon>Penstemon</taxon>
    </lineage>
</organism>
<evidence type="ECO:0000256" key="5">
    <source>
        <dbReference type="SAM" id="MobiDB-lite"/>
    </source>
</evidence>
<name>A0ABD3S3Q3_9LAMI</name>
<keyword evidence="4" id="KW-0539">Nucleus</keyword>
<sequence length="388" mass="42796">MQPPNQHSRINLAELKAQIVKKLGPEGSKHYFYYLNKFLNLKLSKAEFNKLCLRVLSRENIPIHNQFIRSILRNACTSKSPPSASDKDVVLKNVTQVSGNEILPDGYQQNGSHVSTTQAPGLPNGVDMLPVSPRKARTGPRERRDRRSALGLNGKSSFAPPLSSAAQSSDFNVVLENGALNPPDVRRPMQHHQEVMQDKADLVIQHDETEASRSPLRAPLGVPLCPVSIGGPRRALLPSSSSRCISTSNGGALFDSLTLRERMEQIALAEGLEGVSVDCANILNHGLDTYIKGLLRSCVELVGAKSGHELIKKNTLKHDTSMKLINGVKPGYGHQMQYSGKNLEGQEQRIHSPISLQEFRVAMELNPRQLGEDWPILLEKICTNSFEE</sequence>
<evidence type="ECO:0000256" key="1">
    <source>
        <dbReference type="ARBA" id="ARBA00004123"/>
    </source>
</evidence>
<dbReference type="EMBL" id="JBJXBP010000007">
    <property type="protein sequence ID" value="KAL3819105.1"/>
    <property type="molecule type" value="Genomic_DNA"/>
</dbReference>